<dbReference type="PANTHER" id="PTHR12106:SF23">
    <property type="entry name" value="SORTILIN"/>
    <property type="match status" value="1"/>
</dbReference>
<keyword evidence="6" id="KW-0812">Transmembrane</keyword>
<dbReference type="InterPro" id="IPR050310">
    <property type="entry name" value="VPS10-sortilin"/>
</dbReference>
<keyword evidence="3 6" id="KW-0472">Membrane</keyword>
<dbReference type="InterPro" id="IPR006581">
    <property type="entry name" value="VPS10"/>
</dbReference>
<reference evidence="8" key="1">
    <citation type="submission" date="2016-01" db="EMBL/GenBank/DDBJ databases">
        <title>Reference transcriptome for the parasite Schistocephalus solidus: insights into the molecular evolution of parasitism.</title>
        <authorList>
            <person name="Hebert F.O."/>
            <person name="Grambauer S."/>
            <person name="Barber I."/>
            <person name="Landry C.R."/>
            <person name="Aubin-Horth N."/>
        </authorList>
    </citation>
    <scope>NUCLEOTIDE SEQUENCE</scope>
</reference>
<evidence type="ECO:0000259" key="7">
    <source>
        <dbReference type="SMART" id="SM00602"/>
    </source>
</evidence>
<dbReference type="Gene3D" id="3.30.60.270">
    <property type="match status" value="1"/>
</dbReference>
<accession>A0A0X3NJY5</accession>
<dbReference type="GO" id="GO:0005829">
    <property type="term" value="C:cytosol"/>
    <property type="evidence" value="ECO:0007669"/>
    <property type="project" value="GOC"/>
</dbReference>
<evidence type="ECO:0000256" key="4">
    <source>
        <dbReference type="ARBA" id="ARBA00023180"/>
    </source>
</evidence>
<dbReference type="Gene3D" id="2.10.70.80">
    <property type="match status" value="1"/>
</dbReference>
<proteinExistence type="predicted"/>
<keyword evidence="2" id="KW-0677">Repeat</keyword>
<evidence type="ECO:0000313" key="8">
    <source>
        <dbReference type="EMBL" id="JAP40301.1"/>
    </source>
</evidence>
<dbReference type="InterPro" id="IPR031778">
    <property type="entry name" value="Sortilin_N"/>
</dbReference>
<feature type="non-terminal residue" evidence="8">
    <location>
        <position position="1"/>
    </location>
</feature>
<name>A0A0X3NJY5_SCHSO</name>
<keyword evidence="6" id="KW-1133">Transmembrane helix</keyword>
<keyword evidence="4" id="KW-0325">Glycoprotein</keyword>
<feature type="compositionally biased region" description="Polar residues" evidence="5">
    <location>
        <begin position="627"/>
        <end position="639"/>
    </location>
</feature>
<dbReference type="Gene3D" id="2.130.10.10">
    <property type="entry name" value="YVTN repeat-like/Quinoprotein amine dehydrogenase"/>
    <property type="match status" value="1"/>
</dbReference>
<evidence type="ECO:0000256" key="2">
    <source>
        <dbReference type="ARBA" id="ARBA00022737"/>
    </source>
</evidence>
<feature type="compositionally biased region" description="Low complexity" evidence="5">
    <location>
        <begin position="468"/>
        <end position="484"/>
    </location>
</feature>
<evidence type="ECO:0000256" key="1">
    <source>
        <dbReference type="ARBA" id="ARBA00004370"/>
    </source>
</evidence>
<evidence type="ECO:0000256" key="3">
    <source>
        <dbReference type="ARBA" id="ARBA00023136"/>
    </source>
</evidence>
<comment type="subcellular location">
    <subcellularLocation>
        <location evidence="1">Membrane</location>
    </subcellularLocation>
</comment>
<dbReference type="InterPro" id="IPR031777">
    <property type="entry name" value="Sortilin_C"/>
</dbReference>
<dbReference type="Pfam" id="PF15901">
    <property type="entry name" value="Sortilin_C"/>
    <property type="match status" value="1"/>
</dbReference>
<feature type="region of interest" description="Disordered" evidence="5">
    <location>
        <begin position="627"/>
        <end position="656"/>
    </location>
</feature>
<dbReference type="GO" id="GO:0016020">
    <property type="term" value="C:membrane"/>
    <property type="evidence" value="ECO:0007669"/>
    <property type="project" value="UniProtKB-SubCell"/>
</dbReference>
<dbReference type="GO" id="GO:0006895">
    <property type="term" value="P:Golgi to endosome transport"/>
    <property type="evidence" value="ECO:0007669"/>
    <property type="project" value="TreeGrafter"/>
</dbReference>
<dbReference type="Pfam" id="PF15902">
    <property type="entry name" value="Sortilin-Vps10"/>
    <property type="match status" value="2"/>
</dbReference>
<organism evidence="8">
    <name type="scientific">Schistocephalus solidus</name>
    <name type="common">Tapeworm</name>
    <dbReference type="NCBI Taxonomy" id="70667"/>
    <lineage>
        <taxon>Eukaryota</taxon>
        <taxon>Metazoa</taxon>
        <taxon>Spiralia</taxon>
        <taxon>Lophotrochozoa</taxon>
        <taxon>Platyhelminthes</taxon>
        <taxon>Cestoda</taxon>
        <taxon>Eucestoda</taxon>
        <taxon>Diphyllobothriidea</taxon>
        <taxon>Diphyllobothriidae</taxon>
        <taxon>Schistocephalus</taxon>
    </lineage>
</organism>
<dbReference type="AlphaFoldDB" id="A0A0X3NJY5"/>
<dbReference type="GO" id="GO:0016050">
    <property type="term" value="P:vesicle organization"/>
    <property type="evidence" value="ECO:0007669"/>
    <property type="project" value="TreeGrafter"/>
</dbReference>
<dbReference type="PANTHER" id="PTHR12106">
    <property type="entry name" value="SORTILIN RELATED"/>
    <property type="match status" value="1"/>
</dbReference>
<dbReference type="GO" id="GO:0006897">
    <property type="term" value="P:endocytosis"/>
    <property type="evidence" value="ECO:0007669"/>
    <property type="project" value="TreeGrafter"/>
</dbReference>
<sequence length="991" mass="110404">ALQKSRVYDSVSMSISSMSRGLIFCRIAIVYLIANLITANEKNCKTQEEHLGPILNGRTAVDFFYFKNDTKETIQLTWAGDAMGIIILVTMTEGDFGLGQPSDIYRSIDNGKSFQKITQNLGEKIYIKRENGLQTRKTLQKSRKIYVICQDEANKNASIMFSTSDAGESWEKANVDFILSGKLKFSARDPDSDNILTLEKRTQTLYVSKDGGKNWRLALHDVHDFTWSGFSVDDPETIYALHGKTAAKSKNDKELLTLSKSANCGWSWEPILTKVRKMWVPEIMQNDEFTPWGQEGQQKLGRFLYVMHYNEDESKVQLSVSDDGGLSFKRVHLPTVAPERFFNVLEVDEDFVFLHVDEPDDTGYGTLYVSDSTGTVFSESLRRHLYPNHSPVTDFFRVASMRGTFLATQLNPDSTLRTVITHDRGATWKPLPIPEGMEQQCGGGGNQSDTGSAFDLAGEDANSQRFRSPNSPLSLSSPPDASSAQNISIVKDTSPGYKKVCGLQISNQFSMRSRVVASPPLAIPTARGLILAHGHVSTHLKNTPADGYVSSDGGYHWRKAFDGPHHYQIANRGGLIVAVPADTLWVDVLRFSTDEGRCWHTIPLTYSRVKTTSPTLTTDAATLVSQSEAKQRENNTSNGFAEIRTPTPTRVPSESDETVVFTGLVTEPGGQAMTVAVYGYGTVSQRWRVAVVDFSTNGVISRNCTAADYEVWTPHEDPAKEDASDNGCLLGMKEFFYRLKEDSLCFTDANFHSLISSETCECTEADYECEYGYWRQMGSTECVPNPHAPDLDVCELTEDDRGRLHELGYRRIPGNRCTGGWEPPRRNQTITRKLVNCPSKLDGYLSMGAKIAGVFIALALAVLFFVLFLWCRSRESYTRRHIGICPFDCKRLLRWPRKANVFHHITNGDMLANEGIATISFSRPNTASFVAAGSTLTDTSVKAALRPRTSPGMMNSMLQQISTRSKRKEEDKLGLLVEENTIGMLTPPDEN</sequence>
<dbReference type="CDD" id="cd15482">
    <property type="entry name" value="Sialidase_non-viral"/>
    <property type="match status" value="1"/>
</dbReference>
<feature type="region of interest" description="Disordered" evidence="5">
    <location>
        <begin position="427"/>
        <end position="484"/>
    </location>
</feature>
<evidence type="ECO:0000256" key="6">
    <source>
        <dbReference type="SAM" id="Phobius"/>
    </source>
</evidence>
<dbReference type="InterPro" id="IPR015943">
    <property type="entry name" value="WD40/YVTN_repeat-like_dom_sf"/>
</dbReference>
<evidence type="ECO:0000256" key="5">
    <source>
        <dbReference type="SAM" id="MobiDB-lite"/>
    </source>
</evidence>
<gene>
    <name evidence="8" type="primary">SORT</name>
    <name evidence="8" type="ORF">TR139226</name>
</gene>
<feature type="domain" description="VPS10" evidence="7">
    <location>
        <begin position="93"/>
        <end position="842"/>
    </location>
</feature>
<dbReference type="EMBL" id="GEEE01022924">
    <property type="protein sequence ID" value="JAP40301.1"/>
    <property type="molecule type" value="Transcribed_RNA"/>
</dbReference>
<dbReference type="GO" id="GO:0005794">
    <property type="term" value="C:Golgi apparatus"/>
    <property type="evidence" value="ECO:0007669"/>
    <property type="project" value="TreeGrafter"/>
</dbReference>
<dbReference type="SUPFAM" id="SSF110296">
    <property type="entry name" value="Oligoxyloglucan reducing end-specific cellobiohydrolase"/>
    <property type="match status" value="2"/>
</dbReference>
<feature type="transmembrane region" description="Helical" evidence="6">
    <location>
        <begin position="851"/>
        <end position="871"/>
    </location>
</feature>
<protein>
    <submittedName>
        <fullName evidence="8">Sortilin</fullName>
    </submittedName>
</protein>
<dbReference type="SMART" id="SM00602">
    <property type="entry name" value="VPS10"/>
    <property type="match status" value="1"/>
</dbReference>